<evidence type="ECO:0000259" key="9">
    <source>
        <dbReference type="PROSITE" id="PS50893"/>
    </source>
</evidence>
<dbReference type="PANTHER" id="PTHR48041:SF91">
    <property type="entry name" value="ABC TRANSPORTER G FAMILY MEMBER 28"/>
    <property type="match status" value="1"/>
</dbReference>
<keyword evidence="7 8" id="KW-0472">Membrane</keyword>
<feature type="transmembrane region" description="Helical" evidence="8">
    <location>
        <begin position="550"/>
        <end position="567"/>
    </location>
</feature>
<feature type="transmembrane region" description="Helical" evidence="8">
    <location>
        <begin position="620"/>
        <end position="645"/>
    </location>
</feature>
<dbReference type="Gene3D" id="3.40.50.300">
    <property type="entry name" value="P-loop containing nucleotide triphosphate hydrolases"/>
    <property type="match status" value="2"/>
</dbReference>
<dbReference type="InterPro" id="IPR003593">
    <property type="entry name" value="AAA+_ATPase"/>
</dbReference>
<evidence type="ECO:0000256" key="4">
    <source>
        <dbReference type="ARBA" id="ARBA00022741"/>
    </source>
</evidence>
<dbReference type="InterPro" id="IPR050352">
    <property type="entry name" value="ABCG_transporters"/>
</dbReference>
<reference evidence="10 11" key="1">
    <citation type="submission" date="2024-02" db="EMBL/GenBank/DDBJ databases">
        <authorList>
            <person name="Chen Y."/>
            <person name="Shah S."/>
            <person name="Dougan E. K."/>
            <person name="Thang M."/>
            <person name="Chan C."/>
        </authorList>
    </citation>
    <scope>NUCLEOTIDE SEQUENCE [LARGE SCALE GENOMIC DNA]</scope>
</reference>
<dbReference type="Pfam" id="PF19055">
    <property type="entry name" value="ABC2_membrane_7"/>
    <property type="match status" value="4"/>
</dbReference>
<dbReference type="Pfam" id="PF00005">
    <property type="entry name" value="ABC_tran"/>
    <property type="match status" value="2"/>
</dbReference>
<keyword evidence="2" id="KW-0813">Transport</keyword>
<name>A0ABP0JZ16_9DINO</name>
<evidence type="ECO:0000256" key="2">
    <source>
        <dbReference type="ARBA" id="ARBA00022448"/>
    </source>
</evidence>
<keyword evidence="3 8" id="KW-0812">Transmembrane</keyword>
<feature type="transmembrane region" description="Helical" evidence="8">
    <location>
        <begin position="1279"/>
        <end position="1301"/>
    </location>
</feature>
<feature type="transmembrane region" description="Helical" evidence="8">
    <location>
        <begin position="6"/>
        <end position="28"/>
    </location>
</feature>
<dbReference type="PROSITE" id="PS50893">
    <property type="entry name" value="ABC_TRANSPORTER_2"/>
    <property type="match status" value="2"/>
</dbReference>
<dbReference type="SUPFAM" id="SSF52540">
    <property type="entry name" value="P-loop containing nucleoside triphosphate hydrolases"/>
    <property type="match status" value="2"/>
</dbReference>
<feature type="transmembrane region" description="Helical" evidence="8">
    <location>
        <begin position="1426"/>
        <end position="1449"/>
    </location>
</feature>
<evidence type="ECO:0000256" key="8">
    <source>
        <dbReference type="SAM" id="Phobius"/>
    </source>
</evidence>
<keyword evidence="4" id="KW-0547">Nucleotide-binding</keyword>
<dbReference type="EMBL" id="CAXAMN010006891">
    <property type="protein sequence ID" value="CAK9019592.1"/>
    <property type="molecule type" value="Genomic_DNA"/>
</dbReference>
<comment type="caution">
    <text evidence="10">The sequence shown here is derived from an EMBL/GenBank/DDBJ whole genome shotgun (WGS) entry which is preliminary data.</text>
</comment>
<evidence type="ECO:0000313" key="11">
    <source>
        <dbReference type="Proteomes" id="UP001642484"/>
    </source>
</evidence>
<feature type="transmembrane region" description="Helical" evidence="8">
    <location>
        <begin position="516"/>
        <end position="538"/>
    </location>
</feature>
<proteinExistence type="predicted"/>
<feature type="transmembrane region" description="Helical" evidence="8">
    <location>
        <begin position="588"/>
        <end position="614"/>
    </location>
</feature>
<dbReference type="InterPro" id="IPR017871">
    <property type="entry name" value="ABC_transporter-like_CS"/>
</dbReference>
<feature type="transmembrane region" description="Helical" evidence="8">
    <location>
        <begin position="652"/>
        <end position="671"/>
    </location>
</feature>
<protein>
    <recommendedName>
        <fullName evidence="9">ABC transporter domain-containing protein</fullName>
    </recommendedName>
</protein>
<evidence type="ECO:0000256" key="5">
    <source>
        <dbReference type="ARBA" id="ARBA00022840"/>
    </source>
</evidence>
<dbReference type="InterPro" id="IPR003439">
    <property type="entry name" value="ABC_transporter-like_ATP-bd"/>
</dbReference>
<comment type="subcellular location">
    <subcellularLocation>
        <location evidence="1">Membrane</location>
        <topology evidence="1">Multi-pass membrane protein</topology>
    </subcellularLocation>
</comment>
<feature type="transmembrane region" description="Helical" evidence="8">
    <location>
        <begin position="1313"/>
        <end position="1335"/>
    </location>
</feature>
<dbReference type="CDD" id="cd03213">
    <property type="entry name" value="ABCG_EPDR"/>
    <property type="match status" value="1"/>
</dbReference>
<dbReference type="InterPro" id="IPR027417">
    <property type="entry name" value="P-loop_NTPase"/>
</dbReference>
<feature type="domain" description="ABC transporter" evidence="9">
    <location>
        <begin position="775"/>
        <end position="1014"/>
    </location>
</feature>
<dbReference type="PROSITE" id="PS00211">
    <property type="entry name" value="ABC_TRANSPORTER_1"/>
    <property type="match status" value="2"/>
</dbReference>
<keyword evidence="11" id="KW-1185">Reference proteome</keyword>
<gene>
    <name evidence="10" type="ORF">CCMP2556_LOCUS13723</name>
</gene>
<sequence>MGDPYLWEHCVLGITILGYVVLAVNAYLNRRKRMRLSEESKTMSECERCSVEVAKSLVPASSVPEHRFRGMHLKMSSMRIEFENLSVKLKSNKKCILEGVTGEFRPKRVAAIMGPSGAGKTTFMNALCGRAYYGTTTGMIRINGQTSSIAAIKPLRGFVPQDDIVHEHLTVREQLYYSARLRNEEDTPPAMINNIVEDVLNVMQLLDVQHSLVGDVEKRGISGGQRKRVNIGLELAARPTVLMLDEPTSGLDASTALEIIRSVKRLTAIGMTVVMVVHQPRYSLFTLFDDLLLLGLGGRTVYLGKSEGALPYFRNLGFQMPLHENPADWFMDVISGKVKNDQDPALMSRRLADAWVGFMRNNIPPDDLELGQEAEGQMDRLAFTKALDAKLFSAGFGEMDELSQEQFADFLDILKVQKPADAAWEQLMDRMGFQDGFISRQRLTSFLHGLTFSFSQDAGKYVEDFTSSEASGTSKETSISEIPGKKLGRRGRFCIQYPILLHQNSIRWARDWKHKLISTGIIVFAGAVFGGQCREMLIPENILCPLKINVSHLPIGTLSGIACLHIFGSDRPLFWRESASGVGVTAFYLARVTVSLFDVLVWCYLYTVAWMIFAEAPCSYWMWLIAFRMTAVSASGVGVFISTLVPKQNSTLATAVVLLVMGGALSEPQVIADAHGLSSALAFISPFTWASGENYLALIATSGGEAAVDFYAVPIVDGYKKIILCLGGSNLSYDSKAMSECERCSVDFAHRLVPTVTVPEYRFRGMHLKMSSMRIEFENLSVKLKSNKKCILEGVTGEFRPKRVAAIMGPSGAGKTTFMNALCGRAYYGTTTGSIRINGQTSSIAAIKPLRGFDDIVHEHLTVREQLYYSARLRNAEGTPPAMINNIVEDVLNVMQLLDVQHSLVGDVEKRGISGGQRKRVNIGLELAARPTILMLDEPTNGLDASTALEIIRSVKRLTAIGMTVVMVVHQPRYSLFTLFDDLLLLGLGGQTVYLGQSEGALPYFRRHLGFQMPQHENPADWVVDVISGKVWNEKDPTLSRKLPEAWAEFMPNLTALLIDLEMQDTAEEQIDSFAFTMALDAKLSSAGYKDIDDLSQEQFLSFLEFLQIQKPSDAAWAHLTERMGFEDGFISQQRLVSFLLGLTGSFSSQDEAEDVASEASNMTKQRFISWIRRKKPRLGGHHQRFLFQYLILLHQNSLRWARDWKHKLISTCLSMFTAAVFGTQCKQKLIPENILCPGKISTSQLALGLVCGVVSLQIFSLDRPLFWRESASGVGVAAFYWARLTVALFDVLVWCYLYATVWVSFAQAPCSFWLWLIPFRMTALCASGVGVFMSTVVPKQSTTLATTVLLLVMGGALSDPESIAESEGLGSALAFLSPFTWTAGENYLAVIEVSGGEEAVDFFAIPIMEGYQKILQCLGGSALGYLHSASIFCSIFGVILLMFGYFGLRFVHRGKQA</sequence>
<dbReference type="InterPro" id="IPR043926">
    <property type="entry name" value="ABCG_dom"/>
</dbReference>
<organism evidence="10 11">
    <name type="scientific">Durusdinium trenchii</name>
    <dbReference type="NCBI Taxonomy" id="1381693"/>
    <lineage>
        <taxon>Eukaryota</taxon>
        <taxon>Sar</taxon>
        <taxon>Alveolata</taxon>
        <taxon>Dinophyceae</taxon>
        <taxon>Suessiales</taxon>
        <taxon>Symbiodiniaceae</taxon>
        <taxon>Durusdinium</taxon>
    </lineage>
</organism>
<keyword evidence="5" id="KW-0067">ATP-binding</keyword>
<feature type="domain" description="ABC transporter" evidence="9">
    <location>
        <begin position="80"/>
        <end position="322"/>
    </location>
</feature>
<evidence type="ECO:0000256" key="1">
    <source>
        <dbReference type="ARBA" id="ARBA00004141"/>
    </source>
</evidence>
<dbReference type="Proteomes" id="UP001642484">
    <property type="component" value="Unassembled WGS sequence"/>
</dbReference>
<evidence type="ECO:0000256" key="7">
    <source>
        <dbReference type="ARBA" id="ARBA00023136"/>
    </source>
</evidence>
<accession>A0ABP0JZ16</accession>
<evidence type="ECO:0000256" key="6">
    <source>
        <dbReference type="ARBA" id="ARBA00022989"/>
    </source>
</evidence>
<dbReference type="PANTHER" id="PTHR48041">
    <property type="entry name" value="ABC TRANSPORTER G FAMILY MEMBER 28"/>
    <property type="match status" value="1"/>
</dbReference>
<evidence type="ECO:0000256" key="3">
    <source>
        <dbReference type="ARBA" id="ARBA00022692"/>
    </source>
</evidence>
<evidence type="ECO:0000313" key="10">
    <source>
        <dbReference type="EMBL" id="CAK9019592.1"/>
    </source>
</evidence>
<dbReference type="SMART" id="SM00382">
    <property type="entry name" value="AAA"/>
    <property type="match status" value="2"/>
</dbReference>
<keyword evidence="6 8" id="KW-1133">Transmembrane helix</keyword>